<dbReference type="SUPFAM" id="SSF56104">
    <property type="entry name" value="SAICAR synthase-like"/>
    <property type="match status" value="1"/>
</dbReference>
<keyword evidence="1 2" id="KW-0418">Kinase</keyword>
<keyword evidence="2" id="KW-0808">Transferase</keyword>
<dbReference type="AlphaFoldDB" id="A0A816V5Q4"/>
<protein>
    <submittedName>
        <fullName evidence="4">(rape) hypothetical protein</fullName>
    </submittedName>
</protein>
<dbReference type="GO" id="GO:0052742">
    <property type="term" value="F:phosphatidylinositol kinase activity"/>
    <property type="evidence" value="ECO:0007669"/>
    <property type="project" value="InterPro"/>
</dbReference>
<keyword evidence="2" id="KW-0547">Nucleotide-binding</keyword>
<dbReference type="Proteomes" id="UP001295469">
    <property type="component" value="Chromosome C08"/>
</dbReference>
<dbReference type="InterPro" id="IPR002498">
    <property type="entry name" value="PInositol-4-P-4/5-kinase_core"/>
</dbReference>
<dbReference type="Gene3D" id="3.30.800.10">
    <property type="entry name" value="Phosphatidylinositol Phosphate Kinase II Beta"/>
    <property type="match status" value="1"/>
</dbReference>
<proteinExistence type="predicted"/>
<evidence type="ECO:0000313" key="4">
    <source>
        <dbReference type="EMBL" id="CAF2116053.1"/>
    </source>
</evidence>
<accession>A0A816V5Q4</accession>
<name>A0A816V5Q4_BRANA</name>
<dbReference type="InterPro" id="IPR027484">
    <property type="entry name" value="PInositol-4-P-5-kinase_N"/>
</dbReference>
<dbReference type="GO" id="GO:0046488">
    <property type="term" value="P:phosphatidylinositol metabolic process"/>
    <property type="evidence" value="ECO:0007669"/>
    <property type="project" value="UniProtKB-UniRule"/>
</dbReference>
<dbReference type="Gene3D" id="3.30.810.10">
    <property type="entry name" value="2-Layer Sandwich"/>
    <property type="match status" value="1"/>
</dbReference>
<sequence>MDKAQLREFLVSSLQSVTTDGQRINETSAILLKALEASNINKYLKVKCVVEASRESILLDGLVFRKLPVHEEMSKGNYGSNYMSLQRISGSCKASVNIGSSTMSIREESSQVIVLVEKSISAYDGYDYEEYFLKRNITAVQNMGHRLLRFPTENHTCTCKSFKCGEQLKNVTTDKTLMHFHGCDSLTILLKGVNINELKEIKCLVKSQFNILRNRLTRFNCFLATLPRFKFLRMKMCALSASDGISNYIAFVLRTKSGSPGFSLHEECFLELRTKSNYPETDYIASLSHCDKWEAKGGKSGAYFARSIHQMLIIKEIKKDEFDYFSTTVGKKYFEDLPEHCSAVYDLKGSTNCRLAPTTTEVLLDGNFSNIMKIWPYVISPNSKMSFEVALRNDTQFLSSVQVMDYSLFIGVDQLNHELICGIIDYLGPYDWKKALESAVKTTIGCCIQPTVIDREGYKTRFLEFIQKEFHLDGK</sequence>
<dbReference type="SMART" id="SM00330">
    <property type="entry name" value="PIPKc"/>
    <property type="match status" value="1"/>
</dbReference>
<evidence type="ECO:0000256" key="1">
    <source>
        <dbReference type="ARBA" id="ARBA00022777"/>
    </source>
</evidence>
<dbReference type="Pfam" id="PF01504">
    <property type="entry name" value="PIP5K"/>
    <property type="match status" value="1"/>
</dbReference>
<reference evidence="4" key="1">
    <citation type="submission" date="2021-01" db="EMBL/GenBank/DDBJ databases">
        <authorList>
            <consortium name="Genoscope - CEA"/>
            <person name="William W."/>
        </authorList>
    </citation>
    <scope>NUCLEOTIDE SEQUENCE</scope>
</reference>
<gene>
    <name evidence="4" type="ORF">DARMORV10_C08P49300.1</name>
</gene>
<dbReference type="EMBL" id="HG994372">
    <property type="protein sequence ID" value="CAF2116053.1"/>
    <property type="molecule type" value="Genomic_DNA"/>
</dbReference>
<evidence type="ECO:0000259" key="3">
    <source>
        <dbReference type="PROSITE" id="PS51455"/>
    </source>
</evidence>
<dbReference type="GO" id="GO:0005524">
    <property type="term" value="F:ATP binding"/>
    <property type="evidence" value="ECO:0007669"/>
    <property type="project" value="UniProtKB-UniRule"/>
</dbReference>
<dbReference type="PROSITE" id="PS51455">
    <property type="entry name" value="PIPK"/>
    <property type="match status" value="1"/>
</dbReference>
<keyword evidence="2" id="KW-0067">ATP-binding</keyword>
<dbReference type="InterPro" id="IPR027483">
    <property type="entry name" value="PInositol-4-P-4/5-kinase_C_sf"/>
</dbReference>
<evidence type="ECO:0000256" key="2">
    <source>
        <dbReference type="PROSITE-ProRule" id="PRU00781"/>
    </source>
</evidence>
<dbReference type="PANTHER" id="PTHR45748">
    <property type="entry name" value="1-PHOSPHATIDYLINOSITOL 3-PHOSPHATE 5-KINASE-RELATED"/>
    <property type="match status" value="1"/>
</dbReference>
<dbReference type="PANTHER" id="PTHR45748:SF4">
    <property type="entry name" value="1-PHOSPHATIDYLINOSITOL-3-PHOSPHATE 5-KINASE FAB1D-RELATED"/>
    <property type="match status" value="1"/>
</dbReference>
<feature type="domain" description="PIPK" evidence="3">
    <location>
        <begin position="152"/>
        <end position="470"/>
    </location>
</feature>
<organism evidence="4">
    <name type="scientific">Brassica napus</name>
    <name type="common">Rape</name>
    <dbReference type="NCBI Taxonomy" id="3708"/>
    <lineage>
        <taxon>Eukaryota</taxon>
        <taxon>Viridiplantae</taxon>
        <taxon>Streptophyta</taxon>
        <taxon>Embryophyta</taxon>
        <taxon>Tracheophyta</taxon>
        <taxon>Spermatophyta</taxon>
        <taxon>Magnoliopsida</taxon>
        <taxon>eudicotyledons</taxon>
        <taxon>Gunneridae</taxon>
        <taxon>Pentapetalae</taxon>
        <taxon>rosids</taxon>
        <taxon>malvids</taxon>
        <taxon>Brassicales</taxon>
        <taxon>Brassicaceae</taxon>
        <taxon>Brassiceae</taxon>
        <taxon>Brassica</taxon>
    </lineage>
</organism>